<accession>A0A1I6M881</accession>
<sequence length="66" mass="6901">MPLNRLIFILVTVIALAGGTIALFTTFVGTAGSASLTQIILLALAVAALALGVRYFAPRPRDDQSE</sequence>
<keyword evidence="1" id="KW-1133">Transmembrane helix</keyword>
<protein>
    <submittedName>
        <fullName evidence="2">Uncharacterized protein</fullName>
    </submittedName>
</protein>
<dbReference type="Proteomes" id="UP000198926">
    <property type="component" value="Unassembled WGS sequence"/>
</dbReference>
<dbReference type="STRING" id="1123755.SAMN05444714_1362"/>
<organism evidence="2 3">
    <name type="scientific">Yoonia litorea</name>
    <dbReference type="NCBI Taxonomy" id="1123755"/>
    <lineage>
        <taxon>Bacteria</taxon>
        <taxon>Pseudomonadati</taxon>
        <taxon>Pseudomonadota</taxon>
        <taxon>Alphaproteobacteria</taxon>
        <taxon>Rhodobacterales</taxon>
        <taxon>Paracoccaceae</taxon>
        <taxon>Yoonia</taxon>
    </lineage>
</organism>
<feature type="transmembrane region" description="Helical" evidence="1">
    <location>
        <begin position="38"/>
        <end position="57"/>
    </location>
</feature>
<evidence type="ECO:0000313" key="2">
    <source>
        <dbReference type="EMBL" id="SFS11924.1"/>
    </source>
</evidence>
<proteinExistence type="predicted"/>
<evidence type="ECO:0000313" key="3">
    <source>
        <dbReference type="Proteomes" id="UP000198926"/>
    </source>
</evidence>
<keyword evidence="1" id="KW-0472">Membrane</keyword>
<name>A0A1I6M881_9RHOB</name>
<dbReference type="RefSeq" id="WP_090205584.1">
    <property type="nucleotide sequence ID" value="NZ_FOZM01000001.1"/>
</dbReference>
<reference evidence="2 3" key="1">
    <citation type="submission" date="2016-10" db="EMBL/GenBank/DDBJ databases">
        <authorList>
            <person name="de Groot N.N."/>
        </authorList>
    </citation>
    <scope>NUCLEOTIDE SEQUENCE [LARGE SCALE GENOMIC DNA]</scope>
    <source>
        <strain evidence="2 3">DSM 29433</strain>
    </source>
</reference>
<keyword evidence="1" id="KW-0812">Transmembrane</keyword>
<dbReference type="EMBL" id="FOZM01000001">
    <property type="protein sequence ID" value="SFS11924.1"/>
    <property type="molecule type" value="Genomic_DNA"/>
</dbReference>
<evidence type="ECO:0000256" key="1">
    <source>
        <dbReference type="SAM" id="Phobius"/>
    </source>
</evidence>
<gene>
    <name evidence="2" type="ORF">SAMN05444714_1362</name>
</gene>
<keyword evidence="3" id="KW-1185">Reference proteome</keyword>
<dbReference type="AlphaFoldDB" id="A0A1I6M881"/>